<organism evidence="3 4">
    <name type="scientific">Paxillus involutus ATCC 200175</name>
    <dbReference type="NCBI Taxonomy" id="664439"/>
    <lineage>
        <taxon>Eukaryota</taxon>
        <taxon>Fungi</taxon>
        <taxon>Dikarya</taxon>
        <taxon>Basidiomycota</taxon>
        <taxon>Agaricomycotina</taxon>
        <taxon>Agaricomycetes</taxon>
        <taxon>Agaricomycetidae</taxon>
        <taxon>Boletales</taxon>
        <taxon>Paxilineae</taxon>
        <taxon>Paxillaceae</taxon>
        <taxon>Paxillus</taxon>
    </lineage>
</organism>
<protein>
    <recommendedName>
        <fullName evidence="2">DUF6533 domain-containing protein</fullName>
    </recommendedName>
</protein>
<evidence type="ECO:0000313" key="4">
    <source>
        <dbReference type="Proteomes" id="UP000053647"/>
    </source>
</evidence>
<dbReference type="OrthoDB" id="3346251at2759"/>
<feature type="transmembrane region" description="Helical" evidence="1">
    <location>
        <begin position="42"/>
        <end position="68"/>
    </location>
</feature>
<dbReference type="Pfam" id="PF20151">
    <property type="entry name" value="DUF6533"/>
    <property type="match status" value="1"/>
</dbReference>
<accession>A0A0C9TK75</accession>
<evidence type="ECO:0000256" key="1">
    <source>
        <dbReference type="SAM" id="Phobius"/>
    </source>
</evidence>
<feature type="domain" description="DUF6533" evidence="2">
    <location>
        <begin position="9"/>
        <end position="58"/>
    </location>
</feature>
<reference evidence="4" key="2">
    <citation type="submission" date="2015-01" db="EMBL/GenBank/DDBJ databases">
        <title>Evolutionary Origins and Diversification of the Mycorrhizal Mutualists.</title>
        <authorList>
            <consortium name="DOE Joint Genome Institute"/>
            <consortium name="Mycorrhizal Genomics Consortium"/>
            <person name="Kohler A."/>
            <person name="Kuo A."/>
            <person name="Nagy L.G."/>
            <person name="Floudas D."/>
            <person name="Copeland A."/>
            <person name="Barry K.W."/>
            <person name="Cichocki N."/>
            <person name="Veneault-Fourrey C."/>
            <person name="LaButti K."/>
            <person name="Lindquist E.A."/>
            <person name="Lipzen A."/>
            <person name="Lundell T."/>
            <person name="Morin E."/>
            <person name="Murat C."/>
            <person name="Riley R."/>
            <person name="Ohm R."/>
            <person name="Sun H."/>
            <person name="Tunlid A."/>
            <person name="Henrissat B."/>
            <person name="Grigoriev I.V."/>
            <person name="Hibbett D.S."/>
            <person name="Martin F."/>
        </authorList>
    </citation>
    <scope>NUCLEOTIDE SEQUENCE [LARGE SCALE GENOMIC DNA]</scope>
    <source>
        <strain evidence="4">ATCC 200175</strain>
    </source>
</reference>
<feature type="transmembrane region" description="Helical" evidence="1">
    <location>
        <begin position="80"/>
        <end position="101"/>
    </location>
</feature>
<dbReference type="InterPro" id="IPR045340">
    <property type="entry name" value="DUF6533"/>
</dbReference>
<feature type="transmembrane region" description="Helical" evidence="1">
    <location>
        <begin position="113"/>
        <end position="130"/>
    </location>
</feature>
<dbReference type="EMBL" id="KN819804">
    <property type="protein sequence ID" value="KIJ07721.1"/>
    <property type="molecule type" value="Genomic_DNA"/>
</dbReference>
<keyword evidence="1" id="KW-1133">Transmembrane helix</keyword>
<keyword evidence="4" id="KW-1185">Reference proteome</keyword>
<dbReference type="Proteomes" id="UP000053647">
    <property type="component" value="Unassembled WGS sequence"/>
</dbReference>
<evidence type="ECO:0000313" key="3">
    <source>
        <dbReference type="EMBL" id="KIJ07721.1"/>
    </source>
</evidence>
<keyword evidence="1" id="KW-0812">Transmembrane</keyword>
<reference evidence="3 4" key="1">
    <citation type="submission" date="2014-06" db="EMBL/GenBank/DDBJ databases">
        <authorList>
            <consortium name="DOE Joint Genome Institute"/>
            <person name="Kuo A."/>
            <person name="Kohler A."/>
            <person name="Nagy L.G."/>
            <person name="Floudas D."/>
            <person name="Copeland A."/>
            <person name="Barry K.W."/>
            <person name="Cichocki N."/>
            <person name="Veneault-Fourrey C."/>
            <person name="LaButti K."/>
            <person name="Lindquist E.A."/>
            <person name="Lipzen A."/>
            <person name="Lundell T."/>
            <person name="Morin E."/>
            <person name="Murat C."/>
            <person name="Sun H."/>
            <person name="Tunlid A."/>
            <person name="Henrissat B."/>
            <person name="Grigoriev I.V."/>
            <person name="Hibbett D.S."/>
            <person name="Martin F."/>
            <person name="Nordberg H.P."/>
            <person name="Cantor M.N."/>
            <person name="Hua S.X."/>
        </authorList>
    </citation>
    <scope>NUCLEOTIDE SEQUENCE [LARGE SCALE GENOMIC DNA]</scope>
    <source>
        <strain evidence="3 4">ATCC 200175</strain>
    </source>
</reference>
<evidence type="ECO:0000259" key="2">
    <source>
        <dbReference type="Pfam" id="PF20151"/>
    </source>
</evidence>
<dbReference type="HOGENOM" id="CLU_049338_0_0_1"/>
<dbReference type="AlphaFoldDB" id="A0A0C9TK75"/>
<feature type="transmembrane region" description="Helical" evidence="1">
    <location>
        <begin position="158"/>
        <end position="180"/>
    </location>
</feature>
<gene>
    <name evidence="3" type="ORF">PAXINDRAFT_173335</name>
</gene>
<proteinExistence type="predicted"/>
<keyword evidence="1" id="KW-0472">Membrane</keyword>
<name>A0A0C9TK75_PAXIN</name>
<sequence length="342" mass="39086">MDTVSTEKYLRVASISIALYDYIITLPTEWRFYRSQHRMLRISLACILFILIRYVSIIVMIVSNYGVFATSFTQESCQRYYLVSPTFKVLQTMVSHAILGVRTFNITRRSRQMGTFLLISFVVATGVRFFEWFTNFYDRVPVVLDGNCTPGNPDETAWTYYVVVMVYDLGTLVVSTVYLVRHNVNGRFSRLIKTMIYDGLGYFVALTAVNIFNVVLYRTSDEGFQSSGASCGYAVTWIMSQRILIHLREMTPESEGHFDNVVITRQLHPGRDVATAIRSFESQKATVDADLGSDSPAARSTDEMELDVRVHVERSVTVDYLGDRERFGKPRGQWEKHPHSGV</sequence>
<feature type="transmembrane region" description="Helical" evidence="1">
    <location>
        <begin position="200"/>
        <end position="217"/>
    </location>
</feature>